<organism evidence="3 4">
    <name type="scientific">Variovorax beijingensis</name>
    <dbReference type="NCBI Taxonomy" id="2496117"/>
    <lineage>
        <taxon>Bacteria</taxon>
        <taxon>Pseudomonadati</taxon>
        <taxon>Pseudomonadota</taxon>
        <taxon>Betaproteobacteria</taxon>
        <taxon>Burkholderiales</taxon>
        <taxon>Comamonadaceae</taxon>
        <taxon>Variovorax</taxon>
    </lineage>
</organism>
<dbReference type="AlphaFoldDB" id="A0A3P3ENI6"/>
<sequence length="144" mass="15412">MQKLHALFAAALLWAAALIPAGAQTSPPHPAEIDPAIVEYGAARERIGANLKAALEQCEKQVEPARAVCIKEAQGRQKIALAELDQQRSPSDANARRLAETRVAVSYDVAREKCNERQGGDKAACLSRAGEEESKARAGIRTGQ</sequence>
<keyword evidence="2" id="KW-0732">Signal</keyword>
<evidence type="ECO:0000313" key="3">
    <source>
        <dbReference type="EMBL" id="RRH87656.1"/>
    </source>
</evidence>
<feature type="chain" id="PRO_5018173011" description="UrcA family protein" evidence="2">
    <location>
        <begin position="24"/>
        <end position="144"/>
    </location>
</feature>
<name>A0A3P3ENI6_9BURK</name>
<accession>A0A3P3ENI6</accession>
<comment type="caution">
    <text evidence="3">The sequence shown here is derived from an EMBL/GenBank/DDBJ whole genome shotgun (WGS) entry which is preliminary data.</text>
</comment>
<dbReference type="RefSeq" id="WP_124959448.1">
    <property type="nucleotide sequence ID" value="NZ_CBFHCE010000201.1"/>
</dbReference>
<reference evidence="3 4" key="1">
    <citation type="submission" date="2018-11" db="EMBL/GenBank/DDBJ databases">
        <title>The genome of Variovorax sp T529.</title>
        <authorList>
            <person name="Gao J."/>
        </authorList>
    </citation>
    <scope>NUCLEOTIDE SEQUENCE [LARGE SCALE GENOMIC DNA]</scope>
    <source>
        <strain evidence="3 4">T529</strain>
    </source>
</reference>
<evidence type="ECO:0000256" key="1">
    <source>
        <dbReference type="SAM" id="MobiDB-lite"/>
    </source>
</evidence>
<proteinExistence type="predicted"/>
<protein>
    <recommendedName>
        <fullName evidence="5">UrcA family protein</fullName>
    </recommendedName>
</protein>
<evidence type="ECO:0008006" key="5">
    <source>
        <dbReference type="Google" id="ProtNLM"/>
    </source>
</evidence>
<dbReference type="Proteomes" id="UP000271590">
    <property type="component" value="Unassembled WGS sequence"/>
</dbReference>
<evidence type="ECO:0000256" key="2">
    <source>
        <dbReference type="SAM" id="SignalP"/>
    </source>
</evidence>
<evidence type="ECO:0000313" key="4">
    <source>
        <dbReference type="Proteomes" id="UP000271590"/>
    </source>
</evidence>
<feature type="region of interest" description="Disordered" evidence="1">
    <location>
        <begin position="119"/>
        <end position="144"/>
    </location>
</feature>
<feature type="signal peptide" evidence="2">
    <location>
        <begin position="1"/>
        <end position="23"/>
    </location>
</feature>
<dbReference type="EMBL" id="RQXU01000008">
    <property type="protein sequence ID" value="RRH87656.1"/>
    <property type="molecule type" value="Genomic_DNA"/>
</dbReference>
<gene>
    <name evidence="3" type="ORF">EH244_16540</name>
</gene>